<dbReference type="Pfam" id="PF01636">
    <property type="entry name" value="APH"/>
    <property type="match status" value="1"/>
</dbReference>
<dbReference type="Proteomes" id="UP000002791">
    <property type="component" value="Chromosome"/>
</dbReference>
<gene>
    <name evidence="2" type="ORF">SaccyDRAFT_1007</name>
</gene>
<dbReference type="PIRSF" id="PIRSF000707">
    <property type="entry name" value="Hygromycin-B_kinase"/>
    <property type="match status" value="1"/>
</dbReference>
<dbReference type="GO" id="GO:0016301">
    <property type="term" value="F:kinase activity"/>
    <property type="evidence" value="ECO:0007669"/>
    <property type="project" value="UniProtKB-KW"/>
</dbReference>
<dbReference type="STRING" id="882082.SaccyDRAFT_1007"/>
<keyword evidence="2" id="KW-0808">Transferase</keyword>
<evidence type="ECO:0000313" key="3">
    <source>
        <dbReference type="Proteomes" id="UP000002791"/>
    </source>
</evidence>
<evidence type="ECO:0000259" key="1">
    <source>
        <dbReference type="Pfam" id="PF01636"/>
    </source>
</evidence>
<dbReference type="InterPro" id="IPR011009">
    <property type="entry name" value="Kinase-like_dom_sf"/>
</dbReference>
<dbReference type="Gene3D" id="3.90.1200.10">
    <property type="match status" value="1"/>
</dbReference>
<dbReference type="InterPro" id="IPR051678">
    <property type="entry name" value="AGP_Transferase"/>
</dbReference>
<keyword evidence="2" id="KW-0418">Kinase</keyword>
<dbReference type="HOGENOM" id="CLU_078527_0_0_11"/>
<proteinExistence type="predicted"/>
<accession>H5XMH1</accession>
<reference evidence="2 3" key="1">
    <citation type="submission" date="2011-11" db="EMBL/GenBank/DDBJ databases">
        <title>The Noncontiguous Finished sequence of Saccharomonospora cyanea NA-134.</title>
        <authorList>
            <consortium name="US DOE Joint Genome Institute"/>
            <person name="Lucas S."/>
            <person name="Han J."/>
            <person name="Lapidus A."/>
            <person name="Cheng J.-F."/>
            <person name="Goodwin L."/>
            <person name="Pitluck S."/>
            <person name="Peters L."/>
            <person name="Ovchinnikova G."/>
            <person name="Lu M."/>
            <person name="Detter J.C."/>
            <person name="Han C."/>
            <person name="Tapia R."/>
            <person name="Land M."/>
            <person name="Hauser L."/>
            <person name="Kyrpides N."/>
            <person name="Ivanova N."/>
            <person name="Pagani I."/>
            <person name="Brambilla E.-M."/>
            <person name="Klenk H.-P."/>
            <person name="Woyke T."/>
        </authorList>
    </citation>
    <scope>NUCLEOTIDE SEQUENCE [LARGE SCALE GENOMIC DNA]</scope>
    <source>
        <strain evidence="2 3">NA-134</strain>
    </source>
</reference>
<dbReference type="InterPro" id="IPR002575">
    <property type="entry name" value="Aminoglycoside_PTrfase"/>
</dbReference>
<dbReference type="RefSeq" id="WP_005454161.1">
    <property type="nucleotide sequence ID" value="NZ_CM001440.1"/>
</dbReference>
<protein>
    <submittedName>
        <fullName evidence="2">Putative homoserine kinase type II (Protein kinase fold)</fullName>
    </submittedName>
</protein>
<dbReference type="PANTHER" id="PTHR21310">
    <property type="entry name" value="AMINOGLYCOSIDE PHOSPHOTRANSFERASE-RELATED-RELATED"/>
    <property type="match status" value="1"/>
</dbReference>
<evidence type="ECO:0000313" key="2">
    <source>
        <dbReference type="EMBL" id="EHR59920.1"/>
    </source>
</evidence>
<organism evidence="2 3">
    <name type="scientific">Saccharomonospora cyanea NA-134</name>
    <dbReference type="NCBI Taxonomy" id="882082"/>
    <lineage>
        <taxon>Bacteria</taxon>
        <taxon>Bacillati</taxon>
        <taxon>Actinomycetota</taxon>
        <taxon>Actinomycetes</taxon>
        <taxon>Pseudonocardiales</taxon>
        <taxon>Pseudonocardiaceae</taxon>
        <taxon>Saccharomonospora</taxon>
    </lineage>
</organism>
<dbReference type="SUPFAM" id="SSF56112">
    <property type="entry name" value="Protein kinase-like (PK-like)"/>
    <property type="match status" value="1"/>
</dbReference>
<sequence length="289" mass="32351">MTSPPLRPVLAELSLEHLPTTQFTSGSLPVHAVGDELVLKFYPAEEAAEARVESAALTTLDGRLSVSTPSLEATGTSEGWHYVLMRRVPGLGLDTVWDTLSEDERRQVCERVGAVAAELHAVPERPGALAHDWAAFVRGRREVVMDYHRRQELPAAWLDLVPAFLDDVDLSTASPVFLHTELLREHVLVRHDGRRWTVSGLIDFEPSMLGAAEYEFVAASVYLAGGDPVRWRSFLRGYGHTAAHPGEEFARRCLAYTVLHRYSSLRRYLTWMPVPDEPSLDELARLWFG</sequence>
<dbReference type="InterPro" id="IPR016259">
    <property type="entry name" value="Hygromycin-B_Kinase"/>
</dbReference>
<dbReference type="OrthoDB" id="2801014at2"/>
<feature type="domain" description="Aminoglycoside phosphotransferase" evidence="1">
    <location>
        <begin position="31"/>
        <end position="242"/>
    </location>
</feature>
<name>H5XMH1_9PSEU</name>
<dbReference type="AlphaFoldDB" id="H5XMH1"/>
<keyword evidence="3" id="KW-1185">Reference proteome</keyword>
<dbReference type="PANTHER" id="PTHR21310:SF15">
    <property type="entry name" value="AMINOGLYCOSIDE PHOSPHOTRANSFERASE DOMAIN-CONTAINING PROTEIN"/>
    <property type="match status" value="1"/>
</dbReference>
<dbReference type="eggNOG" id="COG3173">
    <property type="taxonomic scope" value="Bacteria"/>
</dbReference>
<dbReference type="EMBL" id="CM001440">
    <property type="protein sequence ID" value="EHR59920.1"/>
    <property type="molecule type" value="Genomic_DNA"/>
</dbReference>